<dbReference type="InterPro" id="IPR050331">
    <property type="entry name" value="Zinc_finger"/>
</dbReference>
<gene>
    <name evidence="10" type="primary">LOC108744944</name>
</gene>
<dbReference type="FunFam" id="3.30.160.60:FF:000100">
    <property type="entry name" value="Zinc finger 45-like"/>
    <property type="match status" value="1"/>
</dbReference>
<keyword evidence="5" id="KW-0862">Zinc</keyword>
<reference evidence="10" key="1">
    <citation type="submission" date="2025-08" db="UniProtKB">
        <authorList>
            <consortium name="RefSeq"/>
        </authorList>
    </citation>
    <scope>IDENTIFICATION</scope>
    <source>
        <tissue evidence="10">Entire body</tissue>
    </source>
</reference>
<dbReference type="GO" id="GO:0010468">
    <property type="term" value="P:regulation of gene expression"/>
    <property type="evidence" value="ECO:0007669"/>
    <property type="project" value="TreeGrafter"/>
</dbReference>
<dbReference type="InterPro" id="IPR013087">
    <property type="entry name" value="Znf_C2H2_type"/>
</dbReference>
<keyword evidence="2" id="KW-0479">Metal-binding</keyword>
<evidence type="ECO:0000256" key="7">
    <source>
        <dbReference type="PROSITE-ProRule" id="PRU00042"/>
    </source>
</evidence>
<dbReference type="InParanoid" id="A0A1W4XJZ5"/>
<evidence type="ECO:0000313" key="10">
    <source>
        <dbReference type="RefSeq" id="XP_018336426.1"/>
    </source>
</evidence>
<proteinExistence type="predicted"/>
<dbReference type="AlphaFoldDB" id="A0A1W4XJZ5"/>
<dbReference type="STRING" id="224129.A0A1W4XJZ5"/>
<feature type="domain" description="C2H2-type" evidence="8">
    <location>
        <begin position="300"/>
        <end position="327"/>
    </location>
</feature>
<evidence type="ECO:0000256" key="4">
    <source>
        <dbReference type="ARBA" id="ARBA00022771"/>
    </source>
</evidence>
<dbReference type="GO" id="GO:0005634">
    <property type="term" value="C:nucleus"/>
    <property type="evidence" value="ECO:0007669"/>
    <property type="project" value="UniProtKB-SubCell"/>
</dbReference>
<evidence type="ECO:0000256" key="3">
    <source>
        <dbReference type="ARBA" id="ARBA00022737"/>
    </source>
</evidence>
<dbReference type="OrthoDB" id="6077919at2759"/>
<protein>
    <submittedName>
        <fullName evidence="10">GDNF-inducible zinc finger protein 1-like</fullName>
    </submittedName>
</protein>
<dbReference type="KEGG" id="apln:108744944"/>
<dbReference type="Pfam" id="PF13894">
    <property type="entry name" value="zf-C2H2_4"/>
    <property type="match status" value="1"/>
</dbReference>
<evidence type="ECO:0000259" key="8">
    <source>
        <dbReference type="PROSITE" id="PS50157"/>
    </source>
</evidence>
<dbReference type="GO" id="GO:0008270">
    <property type="term" value="F:zinc ion binding"/>
    <property type="evidence" value="ECO:0007669"/>
    <property type="project" value="UniProtKB-KW"/>
</dbReference>
<dbReference type="SMART" id="SM00868">
    <property type="entry name" value="zf-AD"/>
    <property type="match status" value="1"/>
</dbReference>
<evidence type="ECO:0000313" key="9">
    <source>
        <dbReference type="Proteomes" id="UP000192223"/>
    </source>
</evidence>
<feature type="domain" description="C2H2-type" evidence="8">
    <location>
        <begin position="356"/>
        <end position="379"/>
    </location>
</feature>
<keyword evidence="6" id="KW-0539">Nucleus</keyword>
<dbReference type="InterPro" id="IPR036236">
    <property type="entry name" value="Znf_C2H2_sf"/>
</dbReference>
<feature type="domain" description="C2H2-type" evidence="8">
    <location>
        <begin position="421"/>
        <end position="444"/>
    </location>
</feature>
<comment type="subcellular location">
    <subcellularLocation>
        <location evidence="1">Nucleus</location>
    </subcellularLocation>
</comment>
<feature type="domain" description="C2H2-type" evidence="8">
    <location>
        <begin position="393"/>
        <end position="420"/>
    </location>
</feature>
<dbReference type="PROSITE" id="PS50157">
    <property type="entry name" value="ZINC_FINGER_C2H2_2"/>
    <property type="match status" value="7"/>
</dbReference>
<organism evidence="9 10">
    <name type="scientific">Agrilus planipennis</name>
    <name type="common">Emerald ash borer</name>
    <name type="synonym">Agrilus marcopoli</name>
    <dbReference type="NCBI Taxonomy" id="224129"/>
    <lineage>
        <taxon>Eukaryota</taxon>
        <taxon>Metazoa</taxon>
        <taxon>Ecdysozoa</taxon>
        <taxon>Arthropoda</taxon>
        <taxon>Hexapoda</taxon>
        <taxon>Insecta</taxon>
        <taxon>Pterygota</taxon>
        <taxon>Neoptera</taxon>
        <taxon>Endopterygota</taxon>
        <taxon>Coleoptera</taxon>
        <taxon>Polyphaga</taxon>
        <taxon>Elateriformia</taxon>
        <taxon>Buprestoidea</taxon>
        <taxon>Buprestidae</taxon>
        <taxon>Agrilinae</taxon>
        <taxon>Agrilus</taxon>
    </lineage>
</organism>
<evidence type="ECO:0000256" key="2">
    <source>
        <dbReference type="ARBA" id="ARBA00022723"/>
    </source>
</evidence>
<dbReference type="FunFam" id="3.30.160.60:FF:000145">
    <property type="entry name" value="Zinc finger protein 574"/>
    <property type="match status" value="1"/>
</dbReference>
<accession>A0A1W4XJZ5</accession>
<feature type="domain" description="C2H2-type" evidence="8">
    <location>
        <begin position="269"/>
        <end position="297"/>
    </location>
</feature>
<dbReference type="SUPFAM" id="SSF57667">
    <property type="entry name" value="beta-beta-alpha zinc fingers"/>
    <property type="match status" value="4"/>
</dbReference>
<feature type="domain" description="C2H2-type" evidence="8">
    <location>
        <begin position="328"/>
        <end position="355"/>
    </location>
</feature>
<dbReference type="InterPro" id="IPR012934">
    <property type="entry name" value="Znf_AD"/>
</dbReference>
<keyword evidence="3" id="KW-0677">Repeat</keyword>
<feature type="domain" description="C2H2-type" evidence="8">
    <location>
        <begin position="233"/>
        <end position="260"/>
    </location>
</feature>
<dbReference type="RefSeq" id="XP_018336426.1">
    <property type="nucleotide sequence ID" value="XM_018480924.1"/>
</dbReference>
<dbReference type="SMART" id="SM00355">
    <property type="entry name" value="ZnF_C2H2"/>
    <property type="match status" value="8"/>
</dbReference>
<keyword evidence="9" id="KW-1185">Reference proteome</keyword>
<sequence>MQSEIVENTLAEICCACLTTNIHLTKTADSDTNNIDTLTKLRFCIPEVTWTKGYICDHCLSTLNQSYLFKELCIKSNQSLFLKDCQVLVKTEKEENRVSDHLLEANALGYDDDLKHSNDSVCDRDYSYDCIDNKLIRSHSPPGICKYANHQKNIEAVQLQQQHSSKNCTEEIFLNEESNDSNDSLPVKAPTQKGKRKRSLTCEICNEFTGAYKSLIAHVANIHNIDPKTISPYKCDQCSIKYKSSIELAHHKISHSVRKKQRPPKRRNFRCEICFKKFLRKCHLKNHILVVHTDQNLWEYTCPFCNQKYATKWNYDRHIRNHTGEKPFVCHLCDQKFKEKRILQNHFITHSNVRNFKCEYCNNEYKMKYTLKIHLKKAHNIGDAKIPTVSKNYSCEICLKTFSAKCKLRVHMKTHTGEFPYSCHVCERKFKNQSYIKHHLKVAHNINLEEVS</sequence>
<evidence type="ECO:0000256" key="1">
    <source>
        <dbReference type="ARBA" id="ARBA00004123"/>
    </source>
</evidence>
<evidence type="ECO:0000256" key="6">
    <source>
        <dbReference type="ARBA" id="ARBA00023242"/>
    </source>
</evidence>
<dbReference type="PANTHER" id="PTHR16515:SF66">
    <property type="entry name" value="C2H2-TYPE DOMAIN-CONTAINING PROTEIN"/>
    <property type="match status" value="1"/>
</dbReference>
<dbReference type="PROSITE" id="PS00028">
    <property type="entry name" value="ZINC_FINGER_C2H2_1"/>
    <property type="match status" value="7"/>
</dbReference>
<keyword evidence="4 7" id="KW-0863">Zinc-finger</keyword>
<dbReference type="Proteomes" id="UP000192223">
    <property type="component" value="Unplaced"/>
</dbReference>
<dbReference type="PANTHER" id="PTHR16515">
    <property type="entry name" value="PR DOMAIN ZINC FINGER PROTEIN"/>
    <property type="match status" value="1"/>
</dbReference>
<name>A0A1W4XJZ5_AGRPL</name>
<dbReference type="GO" id="GO:0003677">
    <property type="term" value="F:DNA binding"/>
    <property type="evidence" value="ECO:0007669"/>
    <property type="project" value="UniProtKB-KW"/>
</dbReference>
<dbReference type="GeneID" id="108744944"/>
<evidence type="ECO:0000256" key="5">
    <source>
        <dbReference type="ARBA" id="ARBA00022833"/>
    </source>
</evidence>
<dbReference type="Gene3D" id="3.30.160.60">
    <property type="entry name" value="Classic Zinc Finger"/>
    <property type="match status" value="6"/>
</dbReference>
<dbReference type="Pfam" id="PF00096">
    <property type="entry name" value="zf-C2H2"/>
    <property type="match status" value="2"/>
</dbReference>